<dbReference type="KEGG" id="rpne:NCTC8284_03123"/>
<dbReference type="EMBL" id="LR134405">
    <property type="protein sequence ID" value="VEH67908.1"/>
    <property type="molecule type" value="Genomic_DNA"/>
</dbReference>
<name>A0A448MRX5_9PAST</name>
<protein>
    <submittedName>
        <fullName evidence="1">Uncharacterized protein</fullName>
    </submittedName>
</protein>
<accession>A0A448MRX5</accession>
<dbReference type="STRING" id="758.GCA_000730685_01246"/>
<reference evidence="1 2" key="1">
    <citation type="submission" date="2018-12" db="EMBL/GenBank/DDBJ databases">
        <authorList>
            <consortium name="Pathogen Informatics"/>
        </authorList>
    </citation>
    <scope>NUCLEOTIDE SEQUENCE [LARGE SCALE GENOMIC DNA]</scope>
    <source>
        <strain evidence="1 2">NCTC8284</strain>
    </source>
</reference>
<dbReference type="Proteomes" id="UP000278733">
    <property type="component" value="Chromosome"/>
</dbReference>
<dbReference type="AlphaFoldDB" id="A0A448MRX5"/>
<proteinExistence type="predicted"/>
<gene>
    <name evidence="1" type="ORF">NCTC8284_03123</name>
</gene>
<organism evidence="1 2">
    <name type="scientific">Rodentibacter pneumotropicus</name>
    <dbReference type="NCBI Taxonomy" id="758"/>
    <lineage>
        <taxon>Bacteria</taxon>
        <taxon>Pseudomonadati</taxon>
        <taxon>Pseudomonadota</taxon>
        <taxon>Gammaproteobacteria</taxon>
        <taxon>Pasteurellales</taxon>
        <taxon>Pasteurellaceae</taxon>
        <taxon>Rodentibacter</taxon>
    </lineage>
</organism>
<sequence>MVRKGHKNTLSDDSRELLTMPFVNQGERKITIFDDDGESLDYLIR</sequence>
<evidence type="ECO:0000313" key="2">
    <source>
        <dbReference type="Proteomes" id="UP000278733"/>
    </source>
</evidence>
<evidence type="ECO:0000313" key="1">
    <source>
        <dbReference type="EMBL" id="VEH67908.1"/>
    </source>
</evidence>